<dbReference type="InterPro" id="IPR036236">
    <property type="entry name" value="Znf_C2H2_sf"/>
</dbReference>
<feature type="compositionally biased region" description="Polar residues" evidence="9">
    <location>
        <begin position="199"/>
        <end position="224"/>
    </location>
</feature>
<feature type="domain" description="C2H2-type" evidence="10">
    <location>
        <begin position="657"/>
        <end position="680"/>
    </location>
</feature>
<evidence type="ECO:0000256" key="6">
    <source>
        <dbReference type="ARBA" id="ARBA00023125"/>
    </source>
</evidence>
<feature type="region of interest" description="Disordered" evidence="9">
    <location>
        <begin position="140"/>
        <end position="159"/>
    </location>
</feature>
<keyword evidence="5" id="KW-0862">Zinc</keyword>
<keyword evidence="3" id="KW-0677">Repeat</keyword>
<keyword evidence="7" id="KW-0539">Nucleus</keyword>
<evidence type="ECO:0000256" key="7">
    <source>
        <dbReference type="ARBA" id="ARBA00023242"/>
    </source>
</evidence>
<dbReference type="InterPro" id="IPR050589">
    <property type="entry name" value="Ikaros_C2H2-ZF"/>
</dbReference>
<name>A0ABY7FHP2_MYAAR</name>
<organism evidence="11 12">
    <name type="scientific">Mya arenaria</name>
    <name type="common">Soft-shell clam</name>
    <dbReference type="NCBI Taxonomy" id="6604"/>
    <lineage>
        <taxon>Eukaryota</taxon>
        <taxon>Metazoa</taxon>
        <taxon>Spiralia</taxon>
        <taxon>Lophotrochozoa</taxon>
        <taxon>Mollusca</taxon>
        <taxon>Bivalvia</taxon>
        <taxon>Autobranchia</taxon>
        <taxon>Heteroconchia</taxon>
        <taxon>Euheterodonta</taxon>
        <taxon>Imparidentia</taxon>
        <taxon>Neoheterodontei</taxon>
        <taxon>Myida</taxon>
        <taxon>Myoidea</taxon>
        <taxon>Myidae</taxon>
        <taxon>Mya</taxon>
    </lineage>
</organism>
<evidence type="ECO:0000259" key="10">
    <source>
        <dbReference type="PROSITE" id="PS50157"/>
    </source>
</evidence>
<evidence type="ECO:0000256" key="1">
    <source>
        <dbReference type="ARBA" id="ARBA00004123"/>
    </source>
</evidence>
<evidence type="ECO:0000256" key="2">
    <source>
        <dbReference type="ARBA" id="ARBA00022723"/>
    </source>
</evidence>
<feature type="compositionally biased region" description="Acidic residues" evidence="9">
    <location>
        <begin position="505"/>
        <end position="520"/>
    </location>
</feature>
<feature type="region of interest" description="Disordered" evidence="9">
    <location>
        <begin position="196"/>
        <end position="225"/>
    </location>
</feature>
<keyword evidence="4 8" id="KW-0863">Zinc-finger</keyword>
<dbReference type="SMART" id="SM00355">
    <property type="entry name" value="ZnF_C2H2"/>
    <property type="match status" value="4"/>
</dbReference>
<feature type="compositionally biased region" description="Polar residues" evidence="9">
    <location>
        <begin position="699"/>
        <end position="722"/>
    </location>
</feature>
<dbReference type="EMBL" id="CP111023">
    <property type="protein sequence ID" value="WAR21708.1"/>
    <property type="molecule type" value="Genomic_DNA"/>
</dbReference>
<accession>A0ABY7FHP2</accession>
<gene>
    <name evidence="11" type="ORF">MAR_015682</name>
</gene>
<feature type="compositionally biased region" description="Polar residues" evidence="9">
    <location>
        <begin position="143"/>
        <end position="155"/>
    </location>
</feature>
<feature type="domain" description="C2H2-type" evidence="10">
    <location>
        <begin position="613"/>
        <end position="641"/>
    </location>
</feature>
<dbReference type="Pfam" id="PF13894">
    <property type="entry name" value="zf-C2H2_4"/>
    <property type="match status" value="1"/>
</dbReference>
<proteinExistence type="predicted"/>
<feature type="compositionally biased region" description="Acidic residues" evidence="9">
    <location>
        <begin position="547"/>
        <end position="565"/>
    </location>
</feature>
<evidence type="ECO:0000256" key="5">
    <source>
        <dbReference type="ARBA" id="ARBA00022833"/>
    </source>
</evidence>
<feature type="region of interest" description="Disordered" evidence="9">
    <location>
        <begin position="105"/>
        <end position="129"/>
    </location>
</feature>
<feature type="region of interest" description="Disordered" evidence="9">
    <location>
        <begin position="547"/>
        <end position="579"/>
    </location>
</feature>
<feature type="region of interest" description="Disordered" evidence="9">
    <location>
        <begin position="699"/>
        <end position="766"/>
    </location>
</feature>
<evidence type="ECO:0000256" key="4">
    <source>
        <dbReference type="ARBA" id="ARBA00022771"/>
    </source>
</evidence>
<keyword evidence="6" id="KW-0238">DNA-binding</keyword>
<evidence type="ECO:0000256" key="9">
    <source>
        <dbReference type="SAM" id="MobiDB-lite"/>
    </source>
</evidence>
<evidence type="ECO:0000313" key="12">
    <source>
        <dbReference type="Proteomes" id="UP001164746"/>
    </source>
</evidence>
<comment type="subcellular location">
    <subcellularLocation>
        <location evidence="1">Nucleus</location>
    </subcellularLocation>
</comment>
<feature type="compositionally biased region" description="Polar residues" evidence="9">
    <location>
        <begin position="120"/>
        <end position="129"/>
    </location>
</feature>
<dbReference type="Proteomes" id="UP001164746">
    <property type="component" value="Chromosome 12"/>
</dbReference>
<keyword evidence="12" id="KW-1185">Reference proteome</keyword>
<dbReference type="PANTHER" id="PTHR24404">
    <property type="entry name" value="ZINC FINGER PROTEIN"/>
    <property type="match status" value="1"/>
</dbReference>
<evidence type="ECO:0000256" key="8">
    <source>
        <dbReference type="PROSITE-ProRule" id="PRU00042"/>
    </source>
</evidence>
<dbReference type="PROSITE" id="PS00028">
    <property type="entry name" value="ZINC_FINGER_C2H2_1"/>
    <property type="match status" value="3"/>
</dbReference>
<dbReference type="Gene3D" id="3.30.160.60">
    <property type="entry name" value="Classic Zinc Finger"/>
    <property type="match status" value="1"/>
</dbReference>
<feature type="compositionally biased region" description="Basic and acidic residues" evidence="9">
    <location>
        <begin position="756"/>
        <end position="765"/>
    </location>
</feature>
<feature type="region of interest" description="Disordered" evidence="9">
    <location>
        <begin position="328"/>
        <end position="347"/>
    </location>
</feature>
<dbReference type="SUPFAM" id="SSF57667">
    <property type="entry name" value="beta-beta-alpha zinc fingers"/>
    <property type="match status" value="1"/>
</dbReference>
<evidence type="ECO:0000256" key="3">
    <source>
        <dbReference type="ARBA" id="ARBA00022737"/>
    </source>
</evidence>
<keyword evidence="2" id="KW-0479">Metal-binding</keyword>
<dbReference type="InterPro" id="IPR013087">
    <property type="entry name" value="Znf_C2H2_type"/>
</dbReference>
<feature type="region of interest" description="Disordered" evidence="9">
    <location>
        <begin position="500"/>
        <end position="520"/>
    </location>
</feature>
<evidence type="ECO:0000313" key="11">
    <source>
        <dbReference type="EMBL" id="WAR21708.1"/>
    </source>
</evidence>
<dbReference type="Pfam" id="PF00096">
    <property type="entry name" value="zf-C2H2"/>
    <property type="match status" value="1"/>
</dbReference>
<sequence>MSFVGEEWDSEEFNMALKVVLKVEIQSLLTRLAEAGEETVVLTACANEGCAGHLASSKAESFVNSMDIATLQDKFLNYVSGDARIPTSTPQRSAMSAGHMITPNKANTIASKGPAGFGPNTGQPASQASKLSTIVSMPEMRPQQLSPNPGPSSAPSVKKDGAIDTKQVANMSQNVGATTPNKQTKVELKTESKLLKGGQLQSKPQQPDSSCAQTSKTGQKTTLDNLEDIENIDTETLIRMTKQKHFENMSEEEKQLQAKLGQLSSKLSWVVEYPTDSKDGKPVPQAKTHGQQLENMSNVRAVQRLGNIQGPEDLQGLQAEFNAFAEGEDYEEDDEEYDEDEEFNEEDLDEEDRETLRKMRQVKQNEIGQMGKVNLLGQIGNVNQMAEIGKKNQMGTSREVNQMGQMGEGDNEGFHMGMGYHVEEDKDYEEGYEDEEEEEYSEMDTEQVNHGAVFGQFGQGGMGFPQEEDHLENFMLMGVMARCQICNKIVRKTEAKQHLETHELEMDDDEEGEEEGEDPEEFENYMGETQDYTGGGMEGEFLEEGEFDEEGGEYGEEGEEFEEGECTGAEGEFSEEQGYGGEMSFTAEKLSAELLVAEKIPSGNDTLECMDDTVCELCHKKFASAANVKRHMLKVHNIGNENTGKVDGTPAKFTKKIKCPECEKEFATKGPLTKHLKKVHPDYNLNIFNEYITQQRSQKCSQSEFESQGDSSSLSHSVSEGQSGEIPVVGGDSQEKEEGGSLDNQGEIGVSEEQEDSKGSLDDPWKCGICFKEFSDEGTLSEHMVEHMEKHT</sequence>
<dbReference type="PROSITE" id="PS50157">
    <property type="entry name" value="ZINC_FINGER_C2H2_2"/>
    <property type="match status" value="3"/>
</dbReference>
<reference evidence="11" key="1">
    <citation type="submission" date="2022-11" db="EMBL/GenBank/DDBJ databases">
        <title>Centuries of genome instability and evolution in soft-shell clam transmissible cancer (bioRxiv).</title>
        <authorList>
            <person name="Hart S.F.M."/>
            <person name="Yonemitsu M.A."/>
            <person name="Giersch R.M."/>
            <person name="Beal B.F."/>
            <person name="Arriagada G."/>
            <person name="Davis B.W."/>
            <person name="Ostrander E.A."/>
            <person name="Goff S.P."/>
            <person name="Metzger M.J."/>
        </authorList>
    </citation>
    <scope>NUCLEOTIDE SEQUENCE</scope>
    <source>
        <strain evidence="11">MELC-2E11</strain>
        <tissue evidence="11">Siphon/mantle</tissue>
    </source>
</reference>
<feature type="domain" description="C2H2-type" evidence="10">
    <location>
        <begin position="765"/>
        <end position="792"/>
    </location>
</feature>
<dbReference type="PANTHER" id="PTHR24404:SF114">
    <property type="entry name" value="KLUMPFUSS, ISOFORM B-RELATED"/>
    <property type="match status" value="1"/>
</dbReference>
<protein>
    <recommendedName>
        <fullName evidence="10">C2H2-type domain-containing protein</fullName>
    </recommendedName>
</protein>